<gene>
    <name evidence="2" type="ORF">BDV98DRAFT_306653</name>
</gene>
<reference evidence="2 3" key="1">
    <citation type="journal article" date="2019" name="Nat. Ecol. Evol.">
        <title>Megaphylogeny resolves global patterns of mushroom evolution.</title>
        <authorList>
            <person name="Varga T."/>
            <person name="Krizsan K."/>
            <person name="Foldi C."/>
            <person name="Dima B."/>
            <person name="Sanchez-Garcia M."/>
            <person name="Sanchez-Ramirez S."/>
            <person name="Szollosi G.J."/>
            <person name="Szarkandi J.G."/>
            <person name="Papp V."/>
            <person name="Albert L."/>
            <person name="Andreopoulos W."/>
            <person name="Angelini C."/>
            <person name="Antonin V."/>
            <person name="Barry K.W."/>
            <person name="Bougher N.L."/>
            <person name="Buchanan P."/>
            <person name="Buyck B."/>
            <person name="Bense V."/>
            <person name="Catcheside P."/>
            <person name="Chovatia M."/>
            <person name="Cooper J."/>
            <person name="Damon W."/>
            <person name="Desjardin D."/>
            <person name="Finy P."/>
            <person name="Geml J."/>
            <person name="Haridas S."/>
            <person name="Hughes K."/>
            <person name="Justo A."/>
            <person name="Karasinski D."/>
            <person name="Kautmanova I."/>
            <person name="Kiss B."/>
            <person name="Kocsube S."/>
            <person name="Kotiranta H."/>
            <person name="LaButti K.M."/>
            <person name="Lechner B.E."/>
            <person name="Liimatainen K."/>
            <person name="Lipzen A."/>
            <person name="Lukacs Z."/>
            <person name="Mihaltcheva S."/>
            <person name="Morgado L.N."/>
            <person name="Niskanen T."/>
            <person name="Noordeloos M.E."/>
            <person name="Ohm R.A."/>
            <person name="Ortiz-Santana B."/>
            <person name="Ovrebo C."/>
            <person name="Racz N."/>
            <person name="Riley R."/>
            <person name="Savchenko A."/>
            <person name="Shiryaev A."/>
            <person name="Soop K."/>
            <person name="Spirin V."/>
            <person name="Szebenyi C."/>
            <person name="Tomsovsky M."/>
            <person name="Tulloss R.E."/>
            <person name="Uehling J."/>
            <person name="Grigoriev I.V."/>
            <person name="Vagvolgyi C."/>
            <person name="Papp T."/>
            <person name="Martin F.M."/>
            <person name="Miettinen O."/>
            <person name="Hibbett D.S."/>
            <person name="Nagy L.G."/>
        </authorList>
    </citation>
    <scope>NUCLEOTIDE SEQUENCE [LARGE SCALE GENOMIC DNA]</scope>
    <source>
        <strain evidence="2 3">CBS 309.79</strain>
    </source>
</reference>
<feature type="chain" id="PRO_5023113750" evidence="1">
    <location>
        <begin position="22"/>
        <end position="138"/>
    </location>
</feature>
<keyword evidence="1" id="KW-0732">Signal</keyword>
<organism evidence="2 3">
    <name type="scientific">Pterulicium gracile</name>
    <dbReference type="NCBI Taxonomy" id="1884261"/>
    <lineage>
        <taxon>Eukaryota</taxon>
        <taxon>Fungi</taxon>
        <taxon>Dikarya</taxon>
        <taxon>Basidiomycota</taxon>
        <taxon>Agaricomycotina</taxon>
        <taxon>Agaricomycetes</taxon>
        <taxon>Agaricomycetidae</taxon>
        <taxon>Agaricales</taxon>
        <taxon>Pleurotineae</taxon>
        <taxon>Pterulaceae</taxon>
        <taxon>Pterulicium</taxon>
    </lineage>
</organism>
<dbReference type="AlphaFoldDB" id="A0A5C3Q3E4"/>
<proteinExistence type="predicted"/>
<evidence type="ECO:0000313" key="2">
    <source>
        <dbReference type="EMBL" id="TFK96604.1"/>
    </source>
</evidence>
<dbReference type="Proteomes" id="UP000305067">
    <property type="component" value="Unassembled WGS sequence"/>
</dbReference>
<protein>
    <submittedName>
        <fullName evidence="2">Uncharacterized protein</fullName>
    </submittedName>
</protein>
<evidence type="ECO:0000313" key="3">
    <source>
        <dbReference type="Proteomes" id="UP000305067"/>
    </source>
</evidence>
<feature type="signal peptide" evidence="1">
    <location>
        <begin position="1"/>
        <end position="21"/>
    </location>
</feature>
<sequence>MAPKLTSAALLLSAMIAQTHAAPAAAELTTITLMGGSLPETAIPAAATRLSILGVNENGGTTYVQELEYTDMISMTLSGSLVSGSDSNPTWVRTGEQVGEPYETTITRELQHLLKAIFVLTTAHQSRDFCPRRHPLGC</sequence>
<evidence type="ECO:0000256" key="1">
    <source>
        <dbReference type="SAM" id="SignalP"/>
    </source>
</evidence>
<accession>A0A5C3Q3E4</accession>
<dbReference type="EMBL" id="ML178858">
    <property type="protein sequence ID" value="TFK96604.1"/>
    <property type="molecule type" value="Genomic_DNA"/>
</dbReference>
<name>A0A5C3Q3E4_9AGAR</name>
<keyword evidence="3" id="KW-1185">Reference proteome</keyword>